<feature type="transmembrane region" description="Helical" evidence="8">
    <location>
        <begin position="48"/>
        <end position="68"/>
    </location>
</feature>
<evidence type="ECO:0000256" key="3">
    <source>
        <dbReference type="ARBA" id="ARBA00022448"/>
    </source>
</evidence>
<dbReference type="PANTHER" id="PTHR42929">
    <property type="entry name" value="INNER MEMBRANE ABC TRANSPORTER PERMEASE PROTEIN YDCU-RELATED-RELATED"/>
    <property type="match status" value="1"/>
</dbReference>
<evidence type="ECO:0000256" key="7">
    <source>
        <dbReference type="ARBA" id="ARBA00023136"/>
    </source>
</evidence>
<keyword evidence="4" id="KW-1003">Cell membrane</keyword>
<evidence type="ECO:0000256" key="4">
    <source>
        <dbReference type="ARBA" id="ARBA00022475"/>
    </source>
</evidence>
<dbReference type="EMBL" id="VSSQ01061885">
    <property type="protein sequence ID" value="MPN15174.1"/>
    <property type="molecule type" value="Genomic_DNA"/>
</dbReference>
<name>A0A645FSL4_9ZZZZ</name>
<evidence type="ECO:0000256" key="1">
    <source>
        <dbReference type="ARBA" id="ARBA00004651"/>
    </source>
</evidence>
<dbReference type="PANTHER" id="PTHR42929:SF1">
    <property type="entry name" value="INNER MEMBRANE ABC TRANSPORTER PERMEASE PROTEIN YDCU-RELATED"/>
    <property type="match status" value="1"/>
</dbReference>
<dbReference type="AlphaFoldDB" id="A0A645FSL4"/>
<dbReference type="GO" id="GO:0005886">
    <property type="term" value="C:plasma membrane"/>
    <property type="evidence" value="ECO:0007669"/>
    <property type="project" value="UniProtKB-SubCell"/>
</dbReference>
<keyword evidence="7 8" id="KW-0472">Membrane</keyword>
<comment type="subcellular location">
    <subcellularLocation>
        <location evidence="1">Cell membrane</location>
        <topology evidence="1">Multi-pass membrane protein</topology>
    </subcellularLocation>
</comment>
<dbReference type="InterPro" id="IPR000515">
    <property type="entry name" value="MetI-like"/>
</dbReference>
<gene>
    <name evidence="10" type="primary">potH_10</name>
    <name evidence="10" type="ORF">SDC9_162503</name>
</gene>
<sequence>MVYNYLPFVILPLYTTMIKLDKSQIEAAADLGANPAEVFFKNIVPQSFPGIVSAILMTFMPTMSSYVISDVLSEGKITLFGNYIYLDFSTNAWNDGSFMALIMLVIVGISMFLTRNTEKDTASRGGGLW</sequence>
<dbReference type="Pfam" id="PF00528">
    <property type="entry name" value="BPD_transp_1"/>
    <property type="match status" value="1"/>
</dbReference>
<dbReference type="GO" id="GO:0055085">
    <property type="term" value="P:transmembrane transport"/>
    <property type="evidence" value="ECO:0007669"/>
    <property type="project" value="InterPro"/>
</dbReference>
<comment type="similarity">
    <text evidence="2">Belongs to the binding-protein-dependent transport system permease family. CysTW subfamily.</text>
</comment>
<dbReference type="CDD" id="cd06261">
    <property type="entry name" value="TM_PBP2"/>
    <property type="match status" value="1"/>
</dbReference>
<feature type="transmembrane region" description="Helical" evidence="8">
    <location>
        <begin position="96"/>
        <end position="114"/>
    </location>
</feature>
<dbReference type="Gene3D" id="1.10.3720.10">
    <property type="entry name" value="MetI-like"/>
    <property type="match status" value="1"/>
</dbReference>
<keyword evidence="6 8" id="KW-1133">Transmembrane helix</keyword>
<accession>A0A645FSL4</accession>
<dbReference type="InterPro" id="IPR035906">
    <property type="entry name" value="MetI-like_sf"/>
</dbReference>
<keyword evidence="3" id="KW-0813">Transport</keyword>
<evidence type="ECO:0000256" key="2">
    <source>
        <dbReference type="ARBA" id="ARBA00007069"/>
    </source>
</evidence>
<organism evidence="10">
    <name type="scientific">bioreactor metagenome</name>
    <dbReference type="NCBI Taxonomy" id="1076179"/>
    <lineage>
        <taxon>unclassified sequences</taxon>
        <taxon>metagenomes</taxon>
        <taxon>ecological metagenomes</taxon>
    </lineage>
</organism>
<evidence type="ECO:0000256" key="5">
    <source>
        <dbReference type="ARBA" id="ARBA00022692"/>
    </source>
</evidence>
<reference evidence="10" key="1">
    <citation type="submission" date="2019-08" db="EMBL/GenBank/DDBJ databases">
        <authorList>
            <person name="Kucharzyk K."/>
            <person name="Murdoch R.W."/>
            <person name="Higgins S."/>
            <person name="Loffler F."/>
        </authorList>
    </citation>
    <scope>NUCLEOTIDE SEQUENCE</scope>
</reference>
<evidence type="ECO:0000313" key="10">
    <source>
        <dbReference type="EMBL" id="MPN15174.1"/>
    </source>
</evidence>
<comment type="caution">
    <text evidence="10">The sequence shown here is derived from an EMBL/GenBank/DDBJ whole genome shotgun (WGS) entry which is preliminary data.</text>
</comment>
<feature type="domain" description="ABC transmembrane type-1" evidence="9">
    <location>
        <begin position="1"/>
        <end position="114"/>
    </location>
</feature>
<protein>
    <submittedName>
        <fullName evidence="10">Putrescine transport system permease protein PotH</fullName>
    </submittedName>
</protein>
<evidence type="ECO:0000256" key="8">
    <source>
        <dbReference type="SAM" id="Phobius"/>
    </source>
</evidence>
<evidence type="ECO:0000259" key="9">
    <source>
        <dbReference type="PROSITE" id="PS50928"/>
    </source>
</evidence>
<proteinExistence type="inferred from homology"/>
<keyword evidence="5 8" id="KW-0812">Transmembrane</keyword>
<evidence type="ECO:0000256" key="6">
    <source>
        <dbReference type="ARBA" id="ARBA00022989"/>
    </source>
</evidence>
<dbReference type="SUPFAM" id="SSF161098">
    <property type="entry name" value="MetI-like"/>
    <property type="match status" value="1"/>
</dbReference>
<dbReference type="PROSITE" id="PS50928">
    <property type="entry name" value="ABC_TM1"/>
    <property type="match status" value="1"/>
</dbReference>